<evidence type="ECO:0000259" key="2">
    <source>
        <dbReference type="Pfam" id="PF01521"/>
    </source>
</evidence>
<accession>A0A517YYR9</accession>
<feature type="domain" description="Core" evidence="2">
    <location>
        <begin position="22"/>
        <end position="126"/>
    </location>
</feature>
<comment type="similarity">
    <text evidence="1">Belongs to the HesB/IscA family.</text>
</comment>
<dbReference type="Gene3D" id="2.60.300.12">
    <property type="entry name" value="HesB-like domain"/>
    <property type="match status" value="1"/>
</dbReference>
<dbReference type="Proteomes" id="UP000317369">
    <property type="component" value="Chromosome"/>
</dbReference>
<sequence length="131" mass="14566">MLPCLFGGHALQGEMTRRSNTMAIELTESAAREIKTIVDQQELDTEKVRLRVGVKGGGCSGFSYLLDLTEQERDTDELFEQHEVKIVCDPKSYLYLNGTTIDFKDEIMQRGFVFNNPNANSTCGCGSSFSA</sequence>
<dbReference type="GO" id="GO:0016226">
    <property type="term" value="P:iron-sulfur cluster assembly"/>
    <property type="evidence" value="ECO:0007669"/>
    <property type="project" value="InterPro"/>
</dbReference>
<dbReference type="PROSITE" id="PS01152">
    <property type="entry name" value="HESB"/>
    <property type="match status" value="1"/>
</dbReference>
<proteinExistence type="inferred from homology"/>
<dbReference type="PANTHER" id="PTHR10072">
    <property type="entry name" value="IRON-SULFUR CLUSTER ASSEMBLY PROTEIN"/>
    <property type="match status" value="1"/>
</dbReference>
<name>A0A517YYR9_9BACT</name>
<dbReference type="InterPro" id="IPR000361">
    <property type="entry name" value="ATAP_core_dom"/>
</dbReference>
<dbReference type="GO" id="GO:0005737">
    <property type="term" value="C:cytoplasm"/>
    <property type="evidence" value="ECO:0007669"/>
    <property type="project" value="TreeGrafter"/>
</dbReference>
<dbReference type="PANTHER" id="PTHR10072:SF41">
    <property type="entry name" value="IRON-SULFUR CLUSTER ASSEMBLY 1 HOMOLOG, MITOCHONDRIAL"/>
    <property type="match status" value="1"/>
</dbReference>
<dbReference type="NCBIfam" id="NF010147">
    <property type="entry name" value="PRK13623.1"/>
    <property type="match status" value="1"/>
</dbReference>
<dbReference type="InterPro" id="IPR050322">
    <property type="entry name" value="Fe-S_cluster_asmbl/transfer"/>
</dbReference>
<dbReference type="InterPro" id="IPR017870">
    <property type="entry name" value="FeS_cluster_insertion_CS"/>
</dbReference>
<dbReference type="InterPro" id="IPR035903">
    <property type="entry name" value="HesB-like_dom_sf"/>
</dbReference>
<dbReference type="NCBIfam" id="TIGR00049">
    <property type="entry name" value="iron-sulfur cluster assembly accessory protein"/>
    <property type="match status" value="1"/>
</dbReference>
<dbReference type="AlphaFoldDB" id="A0A517YYR9"/>
<dbReference type="Pfam" id="PF01521">
    <property type="entry name" value="Fe-S_biosyn"/>
    <property type="match status" value="1"/>
</dbReference>
<evidence type="ECO:0000313" key="3">
    <source>
        <dbReference type="EMBL" id="QDU35368.1"/>
    </source>
</evidence>
<organism evidence="3 4">
    <name type="scientific">Poriferisphaera corsica</name>
    <dbReference type="NCBI Taxonomy" id="2528020"/>
    <lineage>
        <taxon>Bacteria</taxon>
        <taxon>Pseudomonadati</taxon>
        <taxon>Planctomycetota</taxon>
        <taxon>Phycisphaerae</taxon>
        <taxon>Phycisphaerales</taxon>
        <taxon>Phycisphaeraceae</taxon>
        <taxon>Poriferisphaera</taxon>
    </lineage>
</organism>
<dbReference type="InterPro" id="IPR016092">
    <property type="entry name" value="ATAP"/>
</dbReference>
<dbReference type="EMBL" id="CP036425">
    <property type="protein sequence ID" value="QDU35368.1"/>
    <property type="molecule type" value="Genomic_DNA"/>
</dbReference>
<dbReference type="GO" id="GO:0051537">
    <property type="term" value="F:2 iron, 2 sulfur cluster binding"/>
    <property type="evidence" value="ECO:0007669"/>
    <property type="project" value="TreeGrafter"/>
</dbReference>
<protein>
    <submittedName>
        <fullName evidence="3">Iron-sulfur cluster insertion protein ErpA</fullName>
    </submittedName>
</protein>
<evidence type="ECO:0000313" key="4">
    <source>
        <dbReference type="Proteomes" id="UP000317369"/>
    </source>
</evidence>
<keyword evidence="4" id="KW-1185">Reference proteome</keyword>
<reference evidence="3 4" key="1">
    <citation type="submission" date="2019-02" db="EMBL/GenBank/DDBJ databases">
        <title>Deep-cultivation of Planctomycetes and their phenomic and genomic characterization uncovers novel biology.</title>
        <authorList>
            <person name="Wiegand S."/>
            <person name="Jogler M."/>
            <person name="Boedeker C."/>
            <person name="Pinto D."/>
            <person name="Vollmers J."/>
            <person name="Rivas-Marin E."/>
            <person name="Kohn T."/>
            <person name="Peeters S.H."/>
            <person name="Heuer A."/>
            <person name="Rast P."/>
            <person name="Oberbeckmann S."/>
            <person name="Bunk B."/>
            <person name="Jeske O."/>
            <person name="Meyerdierks A."/>
            <person name="Storesund J.E."/>
            <person name="Kallscheuer N."/>
            <person name="Luecker S."/>
            <person name="Lage O.M."/>
            <person name="Pohl T."/>
            <person name="Merkel B.J."/>
            <person name="Hornburger P."/>
            <person name="Mueller R.-W."/>
            <person name="Bruemmer F."/>
            <person name="Labrenz M."/>
            <person name="Spormann A.M."/>
            <person name="Op den Camp H."/>
            <person name="Overmann J."/>
            <person name="Amann R."/>
            <person name="Jetten M.S.M."/>
            <person name="Mascher T."/>
            <person name="Medema M.H."/>
            <person name="Devos D.P."/>
            <person name="Kaster A.-K."/>
            <person name="Ovreas L."/>
            <person name="Rohde M."/>
            <person name="Galperin M.Y."/>
            <person name="Jogler C."/>
        </authorList>
    </citation>
    <scope>NUCLEOTIDE SEQUENCE [LARGE SCALE GENOMIC DNA]</scope>
    <source>
        <strain evidence="3 4">KS4</strain>
    </source>
</reference>
<evidence type="ECO:0000256" key="1">
    <source>
        <dbReference type="ARBA" id="ARBA00006718"/>
    </source>
</evidence>
<gene>
    <name evidence="3" type="primary">erpA</name>
    <name evidence="3" type="ORF">KS4_34490</name>
</gene>
<dbReference type="KEGG" id="pcor:KS4_34490"/>
<dbReference type="SUPFAM" id="SSF89360">
    <property type="entry name" value="HesB-like domain"/>
    <property type="match status" value="1"/>
</dbReference>